<dbReference type="SUPFAM" id="SSF55729">
    <property type="entry name" value="Acyl-CoA N-acyltransferases (Nat)"/>
    <property type="match status" value="1"/>
</dbReference>
<evidence type="ECO:0000313" key="5">
    <source>
        <dbReference type="Proteomes" id="UP001554567"/>
    </source>
</evidence>
<keyword evidence="5" id="KW-1185">Reference proteome</keyword>
<dbReference type="Proteomes" id="UP001554567">
    <property type="component" value="Unassembled WGS sequence"/>
</dbReference>
<dbReference type="RefSeq" id="WP_367166998.1">
    <property type="nucleotide sequence ID" value="NZ_JBFKZN010000003.1"/>
</dbReference>
<evidence type="ECO:0000313" key="4">
    <source>
        <dbReference type="EMBL" id="MEW5288824.1"/>
    </source>
</evidence>
<reference evidence="4 5" key="1">
    <citation type="submission" date="2024-07" db="EMBL/GenBank/DDBJ databases">
        <authorList>
            <person name="Dulla G.F.J."/>
            <person name="Delorm J.G."/>
        </authorList>
    </citation>
    <scope>NUCLEOTIDE SEQUENCE [LARGE SCALE GENOMIC DNA]</scope>
    <source>
        <strain evidence="4 5">JGD 233</strain>
    </source>
</reference>
<dbReference type="CDD" id="cd04301">
    <property type="entry name" value="NAT_SF"/>
    <property type="match status" value="1"/>
</dbReference>
<accession>A0ABV3MZ31</accession>
<dbReference type="InterPro" id="IPR016181">
    <property type="entry name" value="Acyl_CoA_acyltransferase"/>
</dbReference>
<protein>
    <submittedName>
        <fullName evidence="4">N-acetyltransferase family protein</fullName>
    </submittedName>
</protein>
<name>A0ABV3MZ31_9GAMM</name>
<dbReference type="PANTHER" id="PTHR43072:SF23">
    <property type="entry name" value="UPF0039 PROTEIN C11D3.02C"/>
    <property type="match status" value="1"/>
</dbReference>
<evidence type="ECO:0000259" key="3">
    <source>
        <dbReference type="PROSITE" id="PS51186"/>
    </source>
</evidence>
<keyword evidence="2" id="KW-0012">Acyltransferase</keyword>
<evidence type="ECO:0000256" key="1">
    <source>
        <dbReference type="ARBA" id="ARBA00022679"/>
    </source>
</evidence>
<dbReference type="EMBL" id="JBFKZN010000003">
    <property type="protein sequence ID" value="MEW5288824.1"/>
    <property type="molecule type" value="Genomic_DNA"/>
</dbReference>
<comment type="caution">
    <text evidence="4">The sequence shown here is derived from an EMBL/GenBank/DDBJ whole genome shotgun (WGS) entry which is preliminary data.</text>
</comment>
<dbReference type="PANTHER" id="PTHR43072">
    <property type="entry name" value="N-ACETYLTRANSFERASE"/>
    <property type="match status" value="1"/>
</dbReference>
<evidence type="ECO:0000256" key="2">
    <source>
        <dbReference type="ARBA" id="ARBA00023315"/>
    </source>
</evidence>
<dbReference type="Pfam" id="PF13420">
    <property type="entry name" value="Acetyltransf_4"/>
    <property type="match status" value="1"/>
</dbReference>
<proteinExistence type="predicted"/>
<dbReference type="Gene3D" id="3.40.630.30">
    <property type="match status" value="1"/>
</dbReference>
<dbReference type="PROSITE" id="PS51186">
    <property type="entry name" value="GNAT"/>
    <property type="match status" value="1"/>
</dbReference>
<organism evidence="4 5">
    <name type="scientific">Erwinia papayae</name>
    <dbReference type="NCBI Taxonomy" id="206499"/>
    <lineage>
        <taxon>Bacteria</taxon>
        <taxon>Pseudomonadati</taxon>
        <taxon>Pseudomonadota</taxon>
        <taxon>Gammaproteobacteria</taxon>
        <taxon>Enterobacterales</taxon>
        <taxon>Erwiniaceae</taxon>
        <taxon>Erwinia</taxon>
    </lineage>
</organism>
<dbReference type="InterPro" id="IPR000182">
    <property type="entry name" value="GNAT_dom"/>
</dbReference>
<feature type="domain" description="N-acetyltransferase" evidence="3">
    <location>
        <begin position="1"/>
        <end position="160"/>
    </location>
</feature>
<sequence length="170" mass="18789">MKIRQATEGDAAAITEIYNEAVLQTTAVWNDCTVDITNRIKWLSDRQNAGFSVLVAVDQANSVLGYATYGAWRPWDGYRHTVEDSIYVDKNARGKGTGAALMKVLIQQATLQGKHIMVAGIESSNEASLALHRKFGFTDAGRLSEVGCKFGHWLDLNFLQLRLDSRANPD</sequence>
<gene>
    <name evidence="4" type="ORF">ABW286_06475</name>
</gene>
<keyword evidence="1" id="KW-0808">Transferase</keyword>